<protein>
    <submittedName>
        <fullName evidence="1">Protein CBG27390</fullName>
    </submittedName>
</protein>
<dbReference type="KEGG" id="cbr:CBG_27390"/>
<accession>B6IH06</accession>
<sequence>MLASSDTGGKKRENHVVPSNIVKGNELQLKETPLCTLIVSFTDDEANDVTSAHVFTMSTPQLYPQTRKTVYKKGTFLCPLCFSSSVVYVVFVANSQKHRKFHLKHLPLALFFHNFYSTFDSQLFPFLSPSQILFAFDNRFGTFFRNTCLLFLKKRLNVQKKTTIDNREMLRQYEKHLNSEWYCGIILKIYLTYHCINCYQKPINFSLRMALAFTTSRNRALSGYCEEMAGSSTNISQFETTVSKCYRDNITVYMANLHFELLTFLDNCTH</sequence>
<dbReference type="AlphaFoldDB" id="B6IH06"/>
<evidence type="ECO:0000313" key="2">
    <source>
        <dbReference type="Proteomes" id="UP000008549"/>
    </source>
</evidence>
<dbReference type="GeneID" id="68918843"/>
<dbReference type="RefSeq" id="XP_045098753.1">
    <property type="nucleotide sequence ID" value="XM_045238710.1"/>
</dbReference>
<gene>
    <name evidence="1" type="ORF">CBG27390</name>
    <name evidence="1" type="ORF">CBG_27390</name>
</gene>
<proteinExistence type="predicted"/>
<reference evidence="1 2" key="2">
    <citation type="journal article" date="2011" name="PLoS Genet.">
        <title>Caenorhabditis briggsae recombinant inbred line genotypes reveal inter-strain incompatibility and the evolution of recombination.</title>
        <authorList>
            <person name="Ross J.A."/>
            <person name="Koboldt D.C."/>
            <person name="Staisch J.E."/>
            <person name="Chamberlin H.M."/>
            <person name="Gupta B.P."/>
            <person name="Miller R.D."/>
            <person name="Baird S.E."/>
            <person name="Haag E.S."/>
        </authorList>
    </citation>
    <scope>NUCLEOTIDE SEQUENCE [LARGE SCALE GENOMIC DNA]</scope>
    <source>
        <strain evidence="1 2">AF16</strain>
    </source>
</reference>
<dbReference type="CTD" id="68918843"/>
<organism evidence="1 2">
    <name type="scientific">Caenorhabditis briggsae</name>
    <dbReference type="NCBI Taxonomy" id="6238"/>
    <lineage>
        <taxon>Eukaryota</taxon>
        <taxon>Metazoa</taxon>
        <taxon>Ecdysozoa</taxon>
        <taxon>Nematoda</taxon>
        <taxon>Chromadorea</taxon>
        <taxon>Rhabditida</taxon>
        <taxon>Rhabditina</taxon>
        <taxon>Rhabditomorpha</taxon>
        <taxon>Rhabditoidea</taxon>
        <taxon>Rhabditidae</taxon>
        <taxon>Peloderinae</taxon>
        <taxon>Caenorhabditis</taxon>
    </lineage>
</organism>
<reference evidence="1 2" key="1">
    <citation type="journal article" date="2003" name="PLoS Biol.">
        <title>The genome sequence of Caenorhabditis briggsae: a platform for comparative genomics.</title>
        <authorList>
            <person name="Stein L.D."/>
            <person name="Bao Z."/>
            <person name="Blasiar D."/>
            <person name="Blumenthal T."/>
            <person name="Brent M.R."/>
            <person name="Chen N."/>
            <person name="Chinwalla A."/>
            <person name="Clarke L."/>
            <person name="Clee C."/>
            <person name="Coghlan A."/>
            <person name="Coulson A."/>
            <person name="D'Eustachio P."/>
            <person name="Fitch D.H."/>
            <person name="Fulton L.A."/>
            <person name="Fulton R.E."/>
            <person name="Griffiths-Jones S."/>
            <person name="Harris T.W."/>
            <person name="Hillier L.W."/>
            <person name="Kamath R."/>
            <person name="Kuwabara P.E."/>
            <person name="Mardis E.R."/>
            <person name="Marra M.A."/>
            <person name="Miner T.L."/>
            <person name="Minx P."/>
            <person name="Mullikin J.C."/>
            <person name="Plumb R.W."/>
            <person name="Rogers J."/>
            <person name="Schein J.E."/>
            <person name="Sohrmann M."/>
            <person name="Spieth J."/>
            <person name="Stajich J.E."/>
            <person name="Wei C."/>
            <person name="Willey D."/>
            <person name="Wilson R.K."/>
            <person name="Durbin R."/>
            <person name="Waterston R.H."/>
        </authorList>
    </citation>
    <scope>NUCLEOTIDE SEQUENCE [LARGE SCALE GENOMIC DNA]</scope>
    <source>
        <strain evidence="1 2">AF16</strain>
    </source>
</reference>
<dbReference type="Proteomes" id="UP000008549">
    <property type="component" value="Unassembled WGS sequence"/>
</dbReference>
<keyword evidence="2" id="KW-1185">Reference proteome</keyword>
<dbReference type="InParanoid" id="B6IH06"/>
<dbReference type="eggNOG" id="ENOG502TJVE">
    <property type="taxonomic scope" value="Eukaryota"/>
</dbReference>
<dbReference type="EMBL" id="HE600971">
    <property type="protein sequence ID" value="CAR99186.1"/>
    <property type="molecule type" value="Genomic_DNA"/>
</dbReference>
<dbReference type="HOGENOM" id="CLU_1031464_0_0_1"/>
<name>B6IH06_CAEBR</name>
<evidence type="ECO:0000313" key="1">
    <source>
        <dbReference type="EMBL" id="CAR99186.1"/>
    </source>
</evidence>